<comment type="similarity">
    <text evidence="1">Belongs to the short-chain dehydrogenases/reductases (SDR) family.</text>
</comment>
<dbReference type="Gene3D" id="3.40.50.720">
    <property type="entry name" value="NAD(P)-binding Rossmann-like Domain"/>
    <property type="match status" value="1"/>
</dbReference>
<dbReference type="EMBL" id="LNQB01000063">
    <property type="protein sequence ID" value="OAP47967.1"/>
    <property type="molecule type" value="Genomic_DNA"/>
</dbReference>
<dbReference type="FunFam" id="3.40.50.720:FF:000084">
    <property type="entry name" value="Short-chain dehydrogenase reductase"/>
    <property type="match status" value="1"/>
</dbReference>
<dbReference type="PANTHER" id="PTHR43008">
    <property type="entry name" value="BENZIL REDUCTASE"/>
    <property type="match status" value="1"/>
</dbReference>
<dbReference type="GO" id="GO:0050664">
    <property type="term" value="F:oxidoreductase activity, acting on NAD(P)H, oxygen as acceptor"/>
    <property type="evidence" value="ECO:0007669"/>
    <property type="project" value="TreeGrafter"/>
</dbReference>
<evidence type="ECO:0000313" key="4">
    <source>
        <dbReference type="Proteomes" id="UP000078507"/>
    </source>
</evidence>
<dbReference type="OrthoDB" id="7255009at2"/>
<dbReference type="PRINTS" id="PR00081">
    <property type="entry name" value="GDHRDH"/>
</dbReference>
<evidence type="ECO:0000256" key="2">
    <source>
        <dbReference type="ARBA" id="ARBA00023002"/>
    </source>
</evidence>
<dbReference type="PANTHER" id="PTHR43008:SF4">
    <property type="entry name" value="CHAIN DEHYDROGENASE, PUTATIVE (AFU_ORTHOLOGUE AFUA_4G08710)-RELATED"/>
    <property type="match status" value="1"/>
</dbReference>
<gene>
    <name evidence="3" type="ORF">ATB98_00985</name>
</gene>
<evidence type="ECO:0000256" key="1">
    <source>
        <dbReference type="ARBA" id="ARBA00006484"/>
    </source>
</evidence>
<dbReference type="STRING" id="36856.ATB98_00985"/>
<accession>A0A178YKN5</accession>
<reference evidence="3 4" key="1">
    <citation type="submission" date="2015-11" db="EMBL/GenBank/DDBJ databases">
        <title>Ensifer anhuiense sp. nov., an effective nitrogen fixation bacterium with Glycine soja.</title>
        <authorList>
            <person name="Yan H."/>
            <person name="Chen W."/>
        </authorList>
    </citation>
    <scope>NUCLEOTIDE SEQUENCE [LARGE SCALE GENOMIC DNA]</scope>
    <source>
        <strain evidence="3 4">LMG 7837</strain>
    </source>
</reference>
<comment type="caution">
    <text evidence="3">The sequence shown here is derived from an EMBL/GenBank/DDBJ whole genome shotgun (WGS) entry which is preliminary data.</text>
</comment>
<dbReference type="SUPFAM" id="SSF51735">
    <property type="entry name" value="NAD(P)-binding Rossmann-fold domains"/>
    <property type="match status" value="1"/>
</dbReference>
<proteinExistence type="inferred from homology"/>
<keyword evidence="4" id="KW-1185">Reference proteome</keyword>
<dbReference type="InterPro" id="IPR002347">
    <property type="entry name" value="SDR_fam"/>
</dbReference>
<dbReference type="AlphaFoldDB" id="A0A178YKN5"/>
<sequence>MTGRLQGHVAIVTGGGKGIGRAVVDRFVAEGARVGVLVRSETDVRSLTTQHGDHVLPIIGDVRNWADNLAAVEATTERWGRLDTLIPNAGVYDFSDRFESIPGETLAERWREIFEVNVQGYLLAARAGLEPLRASRGSIVFTLSSSSFYAGGGGTLYVSSKHALVGTVRQLAYELAPEIRVNAVAPGGTRTGLRGADGDGRSLAEIEGFDAMVARNVPLGFLSEPRDHAGLYVTLALRSESGFVTSEIIRSDGGIEVRGGRRKNREQA</sequence>
<dbReference type="Pfam" id="PF00106">
    <property type="entry name" value="adh_short"/>
    <property type="match status" value="1"/>
</dbReference>
<dbReference type="Proteomes" id="UP000078507">
    <property type="component" value="Unassembled WGS sequence"/>
</dbReference>
<protein>
    <submittedName>
        <fullName evidence="3">Cis-2,3-dihydrobiphenyl-2,3-diol dehydrogenase</fullName>
    </submittedName>
</protein>
<dbReference type="InterPro" id="IPR036291">
    <property type="entry name" value="NAD(P)-bd_dom_sf"/>
</dbReference>
<evidence type="ECO:0000313" key="3">
    <source>
        <dbReference type="EMBL" id="OAP47967.1"/>
    </source>
</evidence>
<dbReference type="RefSeq" id="WP_066871006.1">
    <property type="nucleotide sequence ID" value="NZ_LNQB01000063.1"/>
</dbReference>
<organism evidence="3 4">
    <name type="scientific">Sinorhizobium saheli</name>
    <dbReference type="NCBI Taxonomy" id="36856"/>
    <lineage>
        <taxon>Bacteria</taxon>
        <taxon>Pseudomonadati</taxon>
        <taxon>Pseudomonadota</taxon>
        <taxon>Alphaproteobacteria</taxon>
        <taxon>Hyphomicrobiales</taxon>
        <taxon>Rhizobiaceae</taxon>
        <taxon>Sinorhizobium/Ensifer group</taxon>
        <taxon>Sinorhizobium</taxon>
    </lineage>
</organism>
<dbReference type="NCBIfam" id="NF004849">
    <property type="entry name" value="PRK06200.1"/>
    <property type="match status" value="1"/>
</dbReference>
<name>A0A178YKN5_SINSA</name>
<keyword evidence="2" id="KW-0560">Oxidoreductase</keyword>